<dbReference type="PaxDb" id="7159-AAEL010717-PA"/>
<reference evidence="1" key="3">
    <citation type="submission" date="2012-09" db="EMBL/GenBank/DDBJ databases">
        <authorList>
            <consortium name="VectorBase"/>
        </authorList>
    </citation>
    <scope>NUCLEOTIDE SEQUENCE</scope>
    <source>
        <strain evidence="1">Liverpool</strain>
    </source>
</reference>
<gene>
    <name evidence="1" type="ORF">AaeL_AAEL010717</name>
</gene>
<dbReference type="AlphaFoldDB" id="Q16S40"/>
<protein>
    <submittedName>
        <fullName evidence="1">AAEL010717-PA</fullName>
    </submittedName>
</protein>
<evidence type="ECO:0000313" key="2">
    <source>
        <dbReference type="Proteomes" id="UP000682892"/>
    </source>
</evidence>
<reference evidence="1" key="2">
    <citation type="journal article" date="2007" name="Science">
        <title>Genome sequence of Aedes aegypti, a major arbovirus vector.</title>
        <authorList>
            <person name="Nene V."/>
            <person name="Wortman J.R."/>
            <person name="Lawson D."/>
            <person name="Haas B."/>
            <person name="Kodira C."/>
            <person name="Tu Z.J."/>
            <person name="Loftus B."/>
            <person name="Xi Z."/>
            <person name="Megy K."/>
            <person name="Grabherr M."/>
            <person name="Ren Q."/>
            <person name="Zdobnov E.M."/>
            <person name="Lobo N.F."/>
            <person name="Campbell K.S."/>
            <person name="Brown S.E."/>
            <person name="Bonaldo M.F."/>
            <person name="Zhu J."/>
            <person name="Sinkins S.P."/>
            <person name="Hogenkamp D.G."/>
            <person name="Amedeo P."/>
            <person name="Arensburger P."/>
            <person name="Atkinson P.W."/>
            <person name="Bidwell S."/>
            <person name="Biedler J."/>
            <person name="Birney E."/>
            <person name="Bruggner R.V."/>
            <person name="Costas J."/>
            <person name="Coy M.R."/>
            <person name="Crabtree J."/>
            <person name="Crawford M."/>
            <person name="Debruyn B."/>
            <person name="Decaprio D."/>
            <person name="Eiglmeier K."/>
            <person name="Eisenstadt E."/>
            <person name="El-Dorry H."/>
            <person name="Gelbart W.M."/>
            <person name="Gomes S.L."/>
            <person name="Hammond M."/>
            <person name="Hannick L.I."/>
            <person name="Hogan J.R."/>
            <person name="Holmes M.H."/>
            <person name="Jaffe D."/>
            <person name="Johnston J.S."/>
            <person name="Kennedy R.C."/>
            <person name="Koo H."/>
            <person name="Kravitz S."/>
            <person name="Kriventseva E.V."/>
            <person name="Kulp D."/>
            <person name="Labutti K."/>
            <person name="Lee E."/>
            <person name="Li S."/>
            <person name="Lovin D.D."/>
            <person name="Mao C."/>
            <person name="Mauceli E."/>
            <person name="Menck C.F."/>
            <person name="Miller J.R."/>
            <person name="Montgomery P."/>
            <person name="Mori A."/>
            <person name="Nascimento A.L."/>
            <person name="Naveira H.F."/>
            <person name="Nusbaum C."/>
            <person name="O'leary S."/>
            <person name="Orvis J."/>
            <person name="Pertea M."/>
            <person name="Quesneville H."/>
            <person name="Reidenbach K.R."/>
            <person name="Rogers Y.H."/>
            <person name="Roth C.W."/>
            <person name="Schneider J.R."/>
            <person name="Schatz M."/>
            <person name="Shumway M."/>
            <person name="Stanke M."/>
            <person name="Stinson E.O."/>
            <person name="Tubio J.M."/>
            <person name="Vanzee J.P."/>
            <person name="Verjovski-Almeida S."/>
            <person name="Werner D."/>
            <person name="White O."/>
            <person name="Wyder S."/>
            <person name="Zeng Q."/>
            <person name="Zhao Q."/>
            <person name="Zhao Y."/>
            <person name="Hill C.A."/>
            <person name="Raikhel A.S."/>
            <person name="Soares M.B."/>
            <person name="Knudson D.L."/>
            <person name="Lee N.H."/>
            <person name="Galagan J."/>
            <person name="Salzberg S.L."/>
            <person name="Paulsen I.T."/>
            <person name="Dimopoulos G."/>
            <person name="Collins F.H."/>
            <person name="Birren B."/>
            <person name="Fraser-Liggett C.M."/>
            <person name="Severson D.W."/>
        </authorList>
    </citation>
    <scope>NUCLEOTIDE SEQUENCE [LARGE SCALE GENOMIC DNA]</scope>
    <source>
        <strain evidence="1">Liverpool</strain>
    </source>
</reference>
<reference evidence="1" key="1">
    <citation type="submission" date="2005-10" db="EMBL/GenBank/DDBJ databases">
        <authorList>
            <person name="Loftus B.J."/>
            <person name="Nene V.M."/>
            <person name="Hannick L.I."/>
            <person name="Bidwell S."/>
            <person name="Haas B."/>
            <person name="Amedeo P."/>
            <person name="Orvis J."/>
            <person name="Wortman J.R."/>
            <person name="White O.R."/>
            <person name="Salzberg S."/>
            <person name="Shumway M."/>
            <person name="Koo H."/>
            <person name="Zhao Y."/>
            <person name="Holmes M."/>
            <person name="Miller J."/>
            <person name="Schatz M."/>
            <person name="Pop M."/>
            <person name="Pai G."/>
            <person name="Utterback T."/>
            <person name="Rogers Y.-H."/>
            <person name="Kravitz S."/>
            <person name="Fraser C.M."/>
        </authorList>
    </citation>
    <scope>NUCLEOTIDE SEQUENCE</scope>
    <source>
        <strain evidence="1">Liverpool</strain>
    </source>
</reference>
<organism evidence="1 2">
    <name type="scientific">Aedes aegypti</name>
    <name type="common">Yellowfever mosquito</name>
    <name type="synonym">Culex aegypti</name>
    <dbReference type="NCBI Taxonomy" id="7159"/>
    <lineage>
        <taxon>Eukaryota</taxon>
        <taxon>Metazoa</taxon>
        <taxon>Ecdysozoa</taxon>
        <taxon>Arthropoda</taxon>
        <taxon>Hexapoda</taxon>
        <taxon>Insecta</taxon>
        <taxon>Pterygota</taxon>
        <taxon>Neoptera</taxon>
        <taxon>Endopterygota</taxon>
        <taxon>Diptera</taxon>
        <taxon>Nematocera</taxon>
        <taxon>Culicoidea</taxon>
        <taxon>Culicidae</taxon>
        <taxon>Culicinae</taxon>
        <taxon>Aedini</taxon>
        <taxon>Aedes</taxon>
        <taxon>Stegomyia</taxon>
    </lineage>
</organism>
<feature type="non-terminal residue" evidence="1">
    <location>
        <position position="1"/>
    </location>
</feature>
<dbReference type="Proteomes" id="UP000682892">
    <property type="component" value="Unassembled WGS sequence"/>
</dbReference>
<dbReference type="HOGENOM" id="CLU_2729415_0_0_1"/>
<proteinExistence type="predicted"/>
<evidence type="ECO:0000313" key="1">
    <source>
        <dbReference type="EMBL" id="EAT37270.1"/>
    </source>
</evidence>
<name>Q16S40_AEDAE</name>
<dbReference type="EMBL" id="CH477685">
    <property type="protein sequence ID" value="EAT37270.1"/>
    <property type="molecule type" value="Genomic_DNA"/>
</dbReference>
<accession>Q16S40</accession>
<sequence length="72" mass="7875">SSAGCWPLHNLPGCCSHSIGPSGRCRRCLRTNSTVPVHRSWVTRANWATWSYRGRPKTTLPPNCCRPASGAP</sequence>